<proteinExistence type="inferred from homology"/>
<protein>
    <recommendedName>
        <fullName evidence="7">SART-1 protein</fullName>
    </recommendedName>
</protein>
<comment type="similarity">
    <text evidence="2">Belongs to the SNU66/SART1 family.</text>
</comment>
<sequence length="650" mass="72782">MRLRNRKETSDDEGKVEQEKVDKQPLSTLEWIERSRQRQREQHSQSPPPQSEKSKKRAEYTASDLAGMRVAYGVDGIAEGGEQILTLQDQTIDELATDNVEEGLQLESIAARDAEKARKNSERRKRKYHMAGVDTVYDALDDEDEESKRPVHTIKAGGLVHLDDSEEREQGKVRECLGKHKAETFDSVAPQAIDDYYTTEEAAKLFRKSQKKAKKEKRARNRNGKKSTTNDLLTDVADIDSDRVNAILSRSTRIDDSKFADEDDDDDLQKAIASVRKAARARTAQPRDNNAPGVLENQALSAAKDTAKQPEPTAAEDEQAEDPELVLSSTIEFVQSLKASAAASAVVSATRPINAPLPDSVAAEEEGGSGDQLEAEEETPVIVKGLHQSQSTDTPHQGARKGLVSSTRPATARQAQPQSTEQPATSDTVFFAKEEPSVGTGLAATLNLLRQRNMLESLTDEQREREQQQRSRDQWIAKHREQEAALQLERQRIKQLGKRQPAENVSGENGAGKKGRRRGKADEMTQQELEGLKAHEQELLDRKWAREYEERMRDYKPEVKLEYVDETGRQLSTKEAYKQLSHAFHGHYSGKNKIDKLMKKRDQERRQMELTASDVTHRHGQALENSHRKLGTAGIIFSSSDAAANGSKRN</sequence>
<evidence type="ECO:0008006" key="7">
    <source>
        <dbReference type="Google" id="ProtNLM"/>
    </source>
</evidence>
<dbReference type="AlphaFoldDB" id="A0A9W8HYU6"/>
<dbReference type="GO" id="GO:0045292">
    <property type="term" value="P:mRNA cis splicing, via spliceosome"/>
    <property type="evidence" value="ECO:0007669"/>
    <property type="project" value="TreeGrafter"/>
</dbReference>
<evidence type="ECO:0000256" key="1">
    <source>
        <dbReference type="ARBA" id="ARBA00004123"/>
    </source>
</evidence>
<keyword evidence="6" id="KW-1185">Reference proteome</keyword>
<dbReference type="Pfam" id="PF03343">
    <property type="entry name" value="SART-1"/>
    <property type="match status" value="1"/>
</dbReference>
<dbReference type="Proteomes" id="UP001140094">
    <property type="component" value="Unassembled WGS sequence"/>
</dbReference>
<name>A0A9W8HYU6_9FUNG</name>
<evidence type="ECO:0000313" key="5">
    <source>
        <dbReference type="EMBL" id="KAJ2806116.1"/>
    </source>
</evidence>
<dbReference type="GO" id="GO:0000481">
    <property type="term" value="P:maturation of 5S rRNA"/>
    <property type="evidence" value="ECO:0007669"/>
    <property type="project" value="TreeGrafter"/>
</dbReference>
<feature type="region of interest" description="Disordered" evidence="4">
    <location>
        <begin position="495"/>
        <end position="524"/>
    </location>
</feature>
<feature type="region of interest" description="Disordered" evidence="4">
    <location>
        <begin position="601"/>
        <end position="627"/>
    </location>
</feature>
<comment type="caution">
    <text evidence="5">The sequence shown here is derived from an EMBL/GenBank/DDBJ whole genome shotgun (WGS) entry which is preliminary data.</text>
</comment>
<feature type="compositionally biased region" description="Acidic residues" evidence="4">
    <location>
        <begin position="314"/>
        <end position="324"/>
    </location>
</feature>
<feature type="region of interest" description="Disordered" evidence="4">
    <location>
        <begin position="1"/>
        <end position="65"/>
    </location>
</feature>
<feature type="compositionally biased region" description="Basic residues" evidence="4">
    <location>
        <begin position="208"/>
        <end position="225"/>
    </location>
</feature>
<feature type="compositionally biased region" description="Basic and acidic residues" evidence="4">
    <location>
        <begin position="1"/>
        <end position="23"/>
    </location>
</feature>
<dbReference type="PANTHER" id="PTHR14152:SF5">
    <property type="entry name" value="U4_U6.U5 TRI-SNRNP-ASSOCIATED PROTEIN 1"/>
    <property type="match status" value="1"/>
</dbReference>
<feature type="region of interest" description="Disordered" evidence="4">
    <location>
        <begin position="208"/>
        <end position="234"/>
    </location>
</feature>
<feature type="region of interest" description="Disordered" evidence="4">
    <location>
        <begin position="355"/>
        <end position="427"/>
    </location>
</feature>
<evidence type="ECO:0000256" key="4">
    <source>
        <dbReference type="SAM" id="MobiDB-lite"/>
    </source>
</evidence>
<accession>A0A9W8HYU6</accession>
<evidence type="ECO:0000256" key="2">
    <source>
        <dbReference type="ARBA" id="ARBA00006076"/>
    </source>
</evidence>
<gene>
    <name evidence="5" type="ORF">H4R20_001812</name>
</gene>
<reference evidence="5" key="1">
    <citation type="submission" date="2022-07" db="EMBL/GenBank/DDBJ databases">
        <title>Phylogenomic reconstructions and comparative analyses of Kickxellomycotina fungi.</title>
        <authorList>
            <person name="Reynolds N.K."/>
            <person name="Stajich J.E."/>
            <person name="Barry K."/>
            <person name="Grigoriev I.V."/>
            <person name="Crous P."/>
            <person name="Smith M.E."/>
        </authorList>
    </citation>
    <scope>NUCLEOTIDE SEQUENCE</scope>
    <source>
        <strain evidence="5">NRRL 1565</strain>
    </source>
</reference>
<evidence type="ECO:0000256" key="3">
    <source>
        <dbReference type="ARBA" id="ARBA00023242"/>
    </source>
</evidence>
<feature type="compositionally biased region" description="Polar residues" evidence="4">
    <location>
        <begin position="404"/>
        <end position="427"/>
    </location>
</feature>
<dbReference type="PANTHER" id="PTHR14152">
    <property type="entry name" value="SQUAMOUS CELL CARCINOMA ANTIGEN RECOGNISED BY CYTOTOXIC T LYMPHOCYTES"/>
    <property type="match status" value="1"/>
</dbReference>
<dbReference type="EMBL" id="JANBUO010000224">
    <property type="protein sequence ID" value="KAJ2806116.1"/>
    <property type="molecule type" value="Genomic_DNA"/>
</dbReference>
<feature type="compositionally biased region" description="Basic and acidic residues" evidence="4">
    <location>
        <begin position="31"/>
        <end position="43"/>
    </location>
</feature>
<organism evidence="5 6">
    <name type="scientific">Coemansia guatemalensis</name>
    <dbReference type="NCBI Taxonomy" id="2761395"/>
    <lineage>
        <taxon>Eukaryota</taxon>
        <taxon>Fungi</taxon>
        <taxon>Fungi incertae sedis</taxon>
        <taxon>Zoopagomycota</taxon>
        <taxon>Kickxellomycotina</taxon>
        <taxon>Kickxellomycetes</taxon>
        <taxon>Kickxellales</taxon>
        <taxon>Kickxellaceae</taxon>
        <taxon>Coemansia</taxon>
    </lineage>
</organism>
<feature type="compositionally biased region" description="Acidic residues" evidence="4">
    <location>
        <begin position="362"/>
        <end position="379"/>
    </location>
</feature>
<dbReference type="GO" id="GO:0046540">
    <property type="term" value="C:U4/U6 x U5 tri-snRNP complex"/>
    <property type="evidence" value="ECO:0007669"/>
    <property type="project" value="TreeGrafter"/>
</dbReference>
<dbReference type="OrthoDB" id="5583at2759"/>
<comment type="subcellular location">
    <subcellularLocation>
        <location evidence="1">Nucleus</location>
    </subcellularLocation>
</comment>
<dbReference type="InterPro" id="IPR005011">
    <property type="entry name" value="SNU66/SART1"/>
</dbReference>
<keyword evidence="3" id="KW-0539">Nucleus</keyword>
<evidence type="ECO:0000313" key="6">
    <source>
        <dbReference type="Proteomes" id="UP001140094"/>
    </source>
</evidence>
<feature type="region of interest" description="Disordered" evidence="4">
    <location>
        <begin position="277"/>
        <end position="327"/>
    </location>
</feature>